<evidence type="ECO:0000259" key="1">
    <source>
        <dbReference type="SMART" id="SM01321"/>
    </source>
</evidence>
<dbReference type="InterPro" id="IPR036515">
    <property type="entry name" value="Transposase_17_sf"/>
</dbReference>
<dbReference type="Proteomes" id="UP001350005">
    <property type="component" value="Unassembled WGS sequence"/>
</dbReference>
<comment type="caution">
    <text evidence="2">The sequence shown here is derived from an EMBL/GenBank/DDBJ whole genome shotgun (WGS) entry which is preliminary data.</text>
</comment>
<protein>
    <submittedName>
        <fullName evidence="2">IS200/IS605 family transposase</fullName>
    </submittedName>
</protein>
<evidence type="ECO:0000313" key="2">
    <source>
        <dbReference type="EMBL" id="MEE6128261.1"/>
    </source>
</evidence>
<sequence length="142" mass="17164">MSFIKIYIHFVFSTKNRKPFLNTFDLRIKVWKHIKEYATEKGIFLDMINGYSDHCHCLISLGSDQNIEKIVQLLKGESSYWINKNKLTKEKFSWQDEYFAVSVSESVVDSVRNYIKNQEKHHQKKSFTDEYWEFIEKYNFKI</sequence>
<dbReference type="Gene3D" id="3.30.70.1290">
    <property type="entry name" value="Transposase IS200-like"/>
    <property type="match status" value="1"/>
</dbReference>
<dbReference type="PANTHER" id="PTHR33360:SF2">
    <property type="entry name" value="TRANSPOSASE FOR INSERTION SEQUENCE ELEMENT IS200"/>
    <property type="match status" value="1"/>
</dbReference>
<reference evidence="2 3" key="1">
    <citation type="submission" date="2024-01" db="EMBL/GenBank/DDBJ databases">
        <title>Whole genome of Chryseobacterium arthrosphaerae NNCa 2741.</title>
        <authorList>
            <person name="Boriskina E.V."/>
            <person name="Gordinskaya N.A."/>
            <person name="Kropotov V.S."/>
            <person name="Alekseeva A.E."/>
            <person name="Makhova M.A."/>
            <person name="Kryazhev D.V."/>
            <person name="Shkurkina I.S."/>
        </authorList>
    </citation>
    <scope>NUCLEOTIDE SEQUENCE [LARGE SCALE GENOMIC DNA]</scope>
    <source>
        <strain evidence="2 3">NNCa 2741</strain>
    </source>
</reference>
<dbReference type="SUPFAM" id="SSF143422">
    <property type="entry name" value="Transposase IS200-like"/>
    <property type="match status" value="1"/>
</dbReference>
<dbReference type="NCBIfam" id="NF033573">
    <property type="entry name" value="transpos_IS200"/>
    <property type="match status" value="1"/>
</dbReference>
<feature type="domain" description="Transposase IS200-like" evidence="1">
    <location>
        <begin position="3"/>
        <end position="118"/>
    </location>
</feature>
<proteinExistence type="predicted"/>
<dbReference type="RefSeq" id="WP_241308953.1">
    <property type="nucleotide sequence ID" value="NZ_JAKYXJ010000001.1"/>
</dbReference>
<dbReference type="Pfam" id="PF01797">
    <property type="entry name" value="Y1_Tnp"/>
    <property type="match status" value="1"/>
</dbReference>
<dbReference type="PANTHER" id="PTHR33360">
    <property type="entry name" value="TRANSPOSASE FOR INSERTION SEQUENCE ELEMENT IS200"/>
    <property type="match status" value="1"/>
</dbReference>
<name>A0ABU7R0I9_9FLAO</name>
<dbReference type="InterPro" id="IPR002686">
    <property type="entry name" value="Transposase_17"/>
</dbReference>
<dbReference type="EMBL" id="JAZGJU010000025">
    <property type="protein sequence ID" value="MEE6128261.1"/>
    <property type="molecule type" value="Genomic_DNA"/>
</dbReference>
<dbReference type="SMART" id="SM01321">
    <property type="entry name" value="Y1_Tnp"/>
    <property type="match status" value="1"/>
</dbReference>
<accession>A0ABU7R0I9</accession>
<organism evidence="2 3">
    <name type="scientific">Chryseobacterium arthrosphaerae</name>
    <dbReference type="NCBI Taxonomy" id="651561"/>
    <lineage>
        <taxon>Bacteria</taxon>
        <taxon>Pseudomonadati</taxon>
        <taxon>Bacteroidota</taxon>
        <taxon>Flavobacteriia</taxon>
        <taxon>Flavobacteriales</taxon>
        <taxon>Weeksellaceae</taxon>
        <taxon>Chryseobacterium group</taxon>
        <taxon>Chryseobacterium</taxon>
    </lineage>
</organism>
<evidence type="ECO:0000313" key="3">
    <source>
        <dbReference type="Proteomes" id="UP001350005"/>
    </source>
</evidence>
<gene>
    <name evidence="2" type="primary">tnpA</name>
    <name evidence="2" type="ORF">V2E39_12785</name>
</gene>
<keyword evidence="3" id="KW-1185">Reference proteome</keyword>